<protein>
    <submittedName>
        <fullName evidence="1">Uncharacterized protein</fullName>
    </submittedName>
</protein>
<dbReference type="RefSeq" id="WP_090937813.1">
    <property type="nucleotide sequence ID" value="NZ_FOTS01000022.1"/>
</dbReference>
<proteinExistence type="predicted"/>
<name>A0A1I4L4B1_9FIRM</name>
<dbReference type="AlphaFoldDB" id="A0A1I4L4B1"/>
<keyword evidence="2" id="KW-1185">Reference proteome</keyword>
<dbReference type="Proteomes" id="UP000199520">
    <property type="component" value="Unassembled WGS sequence"/>
</dbReference>
<dbReference type="EMBL" id="FOTS01000022">
    <property type="protein sequence ID" value="SFL85850.1"/>
    <property type="molecule type" value="Genomic_DNA"/>
</dbReference>
<evidence type="ECO:0000313" key="1">
    <source>
        <dbReference type="EMBL" id="SFL85850.1"/>
    </source>
</evidence>
<sequence>MSRMTASHLKRGIIFGDNNTAEYVYLPASEIGMEDPLCVLETPNGRQDLNLKQALSFILKLSLRPVCHPRFGRSSF</sequence>
<organism evidence="1 2">
    <name type="scientific">Pelosinus propionicus DSM 13327</name>
    <dbReference type="NCBI Taxonomy" id="1123291"/>
    <lineage>
        <taxon>Bacteria</taxon>
        <taxon>Bacillati</taxon>
        <taxon>Bacillota</taxon>
        <taxon>Negativicutes</taxon>
        <taxon>Selenomonadales</taxon>
        <taxon>Sporomusaceae</taxon>
        <taxon>Pelosinus</taxon>
    </lineage>
</organism>
<reference evidence="2" key="1">
    <citation type="submission" date="2016-10" db="EMBL/GenBank/DDBJ databases">
        <authorList>
            <person name="Varghese N."/>
            <person name="Submissions S."/>
        </authorList>
    </citation>
    <scope>NUCLEOTIDE SEQUENCE [LARGE SCALE GENOMIC DNA]</scope>
    <source>
        <strain evidence="2">DSM 13327</strain>
    </source>
</reference>
<gene>
    <name evidence="1" type="ORF">SAMN04490355_102216</name>
</gene>
<evidence type="ECO:0000313" key="2">
    <source>
        <dbReference type="Proteomes" id="UP000199520"/>
    </source>
</evidence>
<dbReference type="OrthoDB" id="1669310at2"/>
<accession>A0A1I4L4B1</accession>